<name>A0ACA9MXA4_9GLOM</name>
<accession>A0ACA9MXA4</accession>
<reference evidence="1" key="1">
    <citation type="submission" date="2021-06" db="EMBL/GenBank/DDBJ databases">
        <authorList>
            <person name="Kallberg Y."/>
            <person name="Tangrot J."/>
            <person name="Rosling A."/>
        </authorList>
    </citation>
    <scope>NUCLEOTIDE SEQUENCE</scope>
    <source>
        <strain evidence="1">MA461A</strain>
    </source>
</reference>
<protein>
    <submittedName>
        <fullName evidence="1">36218_t:CDS:1</fullName>
    </submittedName>
</protein>
<feature type="non-terminal residue" evidence="1">
    <location>
        <position position="1"/>
    </location>
</feature>
<dbReference type="EMBL" id="CAJVQC010010339">
    <property type="protein sequence ID" value="CAG8615379.1"/>
    <property type="molecule type" value="Genomic_DNA"/>
</dbReference>
<gene>
    <name evidence="1" type="ORF">RPERSI_LOCUS6477</name>
</gene>
<keyword evidence="2" id="KW-1185">Reference proteome</keyword>
<organism evidence="1 2">
    <name type="scientific">Racocetra persica</name>
    <dbReference type="NCBI Taxonomy" id="160502"/>
    <lineage>
        <taxon>Eukaryota</taxon>
        <taxon>Fungi</taxon>
        <taxon>Fungi incertae sedis</taxon>
        <taxon>Mucoromycota</taxon>
        <taxon>Glomeromycotina</taxon>
        <taxon>Glomeromycetes</taxon>
        <taxon>Diversisporales</taxon>
        <taxon>Gigasporaceae</taxon>
        <taxon>Racocetra</taxon>
    </lineage>
</organism>
<dbReference type="Proteomes" id="UP000789920">
    <property type="component" value="Unassembled WGS sequence"/>
</dbReference>
<evidence type="ECO:0000313" key="2">
    <source>
        <dbReference type="Proteomes" id="UP000789920"/>
    </source>
</evidence>
<evidence type="ECO:0000313" key="1">
    <source>
        <dbReference type="EMBL" id="CAG8615379.1"/>
    </source>
</evidence>
<sequence length="540" mass="59809">PMNNNANIRSVQNRTIRPNSDLYPNPILPDDNHKVKDGQSSTSLADYGQLSRNTLNTTSTAHKSLGISQANPLGVGVSNLQLENPVVTTNTTNYNTASTFRNKTNIPSYQEGNSASEQRNMNLQLDEQRKTIEKQTEELSKVQKALAEKSEECDQLKNTISNMKTDESLKRENESLKHENEMLKTFWTKFIQDGSVFNQKDYDKLSTMCALIQDLSHQSDSVLSQFQKAQCTSTSSASSVNSISSTSSASSTNTPIPVISSRNDGDINAWKRNDQLLRSRLNQSQLEISLLEKSLQMKDENEKMYQQAAKLVLDLKLEPLKSCVEFQNNVRALIPPSLISENFRLNTNHTTTRKDAPINVPTSKASNDTVSNNTAKSNNINVQANNSLSNSDNNTSNGVKGVETVESVTDTTTVRNSTKTKNNIEANVITSTNVIVPKSKAVATTTKISKPSVTTDKNGTSAVSRKIAAKTNVGASNPANLGSKALVIPSNYTQEEEVFCNWDLCNMSFTTKPDLKKHVMYTHFQDYETELKQYILTLDR</sequence>
<proteinExistence type="predicted"/>
<comment type="caution">
    <text evidence="1">The sequence shown here is derived from an EMBL/GenBank/DDBJ whole genome shotgun (WGS) entry which is preliminary data.</text>
</comment>